<gene>
    <name evidence="9" type="primary">trpF</name>
    <name evidence="11" type="ORF">G7068_00600</name>
</gene>
<accession>A0A6G7XBU5</accession>
<evidence type="ECO:0000256" key="7">
    <source>
        <dbReference type="ARBA" id="ARBA00023141"/>
    </source>
</evidence>
<dbReference type="InterPro" id="IPR044643">
    <property type="entry name" value="TrpF_fam"/>
</dbReference>
<evidence type="ECO:0000256" key="4">
    <source>
        <dbReference type="ARBA" id="ARBA00022272"/>
    </source>
</evidence>
<evidence type="ECO:0000256" key="5">
    <source>
        <dbReference type="ARBA" id="ARBA00022605"/>
    </source>
</evidence>
<dbReference type="UniPathway" id="UPA00035">
    <property type="reaction ID" value="UER00042"/>
</dbReference>
<comment type="pathway">
    <text evidence="2 9">Amino-acid biosynthesis; L-tryptophan biosynthesis; L-tryptophan from chorismate: step 3/5.</text>
</comment>
<comment type="similarity">
    <text evidence="9">Belongs to the TrpF family.</text>
</comment>
<keyword evidence="12" id="KW-1185">Reference proteome</keyword>
<dbReference type="HAMAP" id="MF_00135">
    <property type="entry name" value="PRAI"/>
    <property type="match status" value="1"/>
</dbReference>
<sequence length="204" mass="21560">MYVKICGLRDADVAQHAVNFGADAIGVVMGSLRPRDASPETAAKIVSTVKAASTRVDTVLVVNRIPASEAAKMARDLGFDVLQLHGDAYELEDFTEARAILPRVWRATSLATHPELQSGEYSEEHLLVDGAQPGSGETWDLARVKPGALGAEWILAGGLTPENVSAAISATSPWGVDVSSGVESAPGVKDLARVERFIRAAKQS</sequence>
<dbReference type="EMBL" id="CP049863">
    <property type="protein sequence ID" value="QIK61877.1"/>
    <property type="molecule type" value="Genomic_DNA"/>
</dbReference>
<evidence type="ECO:0000313" key="11">
    <source>
        <dbReference type="EMBL" id="QIK61877.1"/>
    </source>
</evidence>
<evidence type="ECO:0000256" key="8">
    <source>
        <dbReference type="ARBA" id="ARBA00023235"/>
    </source>
</evidence>
<dbReference type="PANTHER" id="PTHR42894:SF1">
    <property type="entry name" value="N-(5'-PHOSPHORIBOSYL)ANTHRANILATE ISOMERASE"/>
    <property type="match status" value="1"/>
</dbReference>
<feature type="domain" description="N-(5'phosphoribosyl) anthranilate isomerase (PRAI)" evidence="10">
    <location>
        <begin position="3"/>
        <end position="199"/>
    </location>
</feature>
<dbReference type="InterPro" id="IPR013785">
    <property type="entry name" value="Aldolase_TIM"/>
</dbReference>
<dbReference type="RefSeq" id="WP_166287424.1">
    <property type="nucleotide sequence ID" value="NZ_CP049863.1"/>
</dbReference>
<dbReference type="GO" id="GO:0000162">
    <property type="term" value="P:L-tryptophan biosynthetic process"/>
    <property type="evidence" value="ECO:0007669"/>
    <property type="project" value="UniProtKB-UniRule"/>
</dbReference>
<dbReference type="KEGG" id="lvi:G7068_00600"/>
<proteinExistence type="inferred from homology"/>
<dbReference type="InterPro" id="IPR001240">
    <property type="entry name" value="PRAI_dom"/>
</dbReference>
<evidence type="ECO:0000313" key="12">
    <source>
        <dbReference type="Proteomes" id="UP000502677"/>
    </source>
</evidence>
<keyword evidence="7 9" id="KW-0057">Aromatic amino acid biosynthesis</keyword>
<dbReference type="PANTHER" id="PTHR42894">
    <property type="entry name" value="N-(5'-PHOSPHORIBOSYL)ANTHRANILATE ISOMERASE"/>
    <property type="match status" value="1"/>
</dbReference>
<evidence type="ECO:0000256" key="6">
    <source>
        <dbReference type="ARBA" id="ARBA00022822"/>
    </source>
</evidence>
<dbReference type="GO" id="GO:0004640">
    <property type="term" value="F:phosphoribosylanthranilate isomerase activity"/>
    <property type="evidence" value="ECO:0007669"/>
    <property type="project" value="UniProtKB-UniRule"/>
</dbReference>
<evidence type="ECO:0000256" key="1">
    <source>
        <dbReference type="ARBA" id="ARBA00001164"/>
    </source>
</evidence>
<dbReference type="EC" id="5.3.1.24" evidence="3 9"/>
<evidence type="ECO:0000256" key="2">
    <source>
        <dbReference type="ARBA" id="ARBA00004664"/>
    </source>
</evidence>
<name>A0A6G7XBU5_9MICO</name>
<dbReference type="Gene3D" id="3.20.20.70">
    <property type="entry name" value="Aldolase class I"/>
    <property type="match status" value="1"/>
</dbReference>
<evidence type="ECO:0000259" key="10">
    <source>
        <dbReference type="Pfam" id="PF00697"/>
    </source>
</evidence>
<evidence type="ECO:0000256" key="3">
    <source>
        <dbReference type="ARBA" id="ARBA00012572"/>
    </source>
</evidence>
<dbReference type="Pfam" id="PF00697">
    <property type="entry name" value="PRAI"/>
    <property type="match status" value="1"/>
</dbReference>
<dbReference type="CDD" id="cd00405">
    <property type="entry name" value="PRAI"/>
    <property type="match status" value="1"/>
</dbReference>
<dbReference type="AlphaFoldDB" id="A0A6G7XBU5"/>
<reference evidence="11 12" key="1">
    <citation type="submission" date="2020-03" db="EMBL/GenBank/DDBJ databases">
        <title>Leucobacter sp. nov., isolated from beetles.</title>
        <authorList>
            <person name="Hyun D.-W."/>
            <person name="Bae J.-W."/>
        </authorList>
    </citation>
    <scope>NUCLEOTIDE SEQUENCE [LARGE SCALE GENOMIC DNA]</scope>
    <source>
        <strain evidence="11 12">HDW9C</strain>
    </source>
</reference>
<comment type="catalytic activity">
    <reaction evidence="1 9">
        <text>N-(5-phospho-beta-D-ribosyl)anthranilate = 1-(2-carboxyphenylamino)-1-deoxy-D-ribulose 5-phosphate</text>
        <dbReference type="Rhea" id="RHEA:21540"/>
        <dbReference type="ChEBI" id="CHEBI:18277"/>
        <dbReference type="ChEBI" id="CHEBI:58613"/>
        <dbReference type="EC" id="5.3.1.24"/>
    </reaction>
</comment>
<evidence type="ECO:0000256" key="9">
    <source>
        <dbReference type="HAMAP-Rule" id="MF_00135"/>
    </source>
</evidence>
<dbReference type="InterPro" id="IPR011060">
    <property type="entry name" value="RibuloseP-bd_barrel"/>
</dbReference>
<protein>
    <recommendedName>
        <fullName evidence="4 9">N-(5'-phosphoribosyl)anthranilate isomerase</fullName>
        <shortName evidence="9">PRAI</shortName>
        <ecNumber evidence="3 9">5.3.1.24</ecNumber>
    </recommendedName>
</protein>
<dbReference type="SUPFAM" id="SSF51366">
    <property type="entry name" value="Ribulose-phoshate binding barrel"/>
    <property type="match status" value="1"/>
</dbReference>
<keyword evidence="8 9" id="KW-0413">Isomerase</keyword>
<dbReference type="Proteomes" id="UP000502677">
    <property type="component" value="Chromosome"/>
</dbReference>
<keyword evidence="5 9" id="KW-0028">Amino-acid biosynthesis</keyword>
<organism evidence="11 12">
    <name type="scientific">Leucobacter viscericola</name>
    <dbReference type="NCBI Taxonomy" id="2714935"/>
    <lineage>
        <taxon>Bacteria</taxon>
        <taxon>Bacillati</taxon>
        <taxon>Actinomycetota</taxon>
        <taxon>Actinomycetes</taxon>
        <taxon>Micrococcales</taxon>
        <taxon>Microbacteriaceae</taxon>
        <taxon>Leucobacter</taxon>
    </lineage>
</organism>
<keyword evidence="6 9" id="KW-0822">Tryptophan biosynthesis</keyword>